<dbReference type="AlphaFoldDB" id="A0A9X2AZC1"/>
<accession>A0A9X2AZC1</accession>
<dbReference type="EMBL" id="JALIEA010000012">
    <property type="protein sequence ID" value="MCJ7858387.1"/>
    <property type="molecule type" value="Genomic_DNA"/>
</dbReference>
<evidence type="ECO:0000313" key="2">
    <source>
        <dbReference type="Proteomes" id="UP001139207"/>
    </source>
</evidence>
<dbReference type="Proteomes" id="UP001139207">
    <property type="component" value="Unassembled WGS sequence"/>
</dbReference>
<keyword evidence="2" id="KW-1185">Reference proteome</keyword>
<sequence length="149" mass="16544">MTTDPTELCANFWAYVSPVTGLVQRVAGRLYALTGTEEDRYAVLQALAPTDFAASLWTPVPESMVLDVEFIEEPLRGVVRADLLADPRVHEQVFRPVVDMLVEALPRQMRMVDGVPTEAVMPVPDTLLHVTTNVFEYDDGGVAVQVRRC</sequence>
<reference evidence="1" key="1">
    <citation type="submission" date="2022-04" db="EMBL/GenBank/DDBJ databases">
        <title>Corynebacterium kalidii LD5P10.</title>
        <authorList>
            <person name="Sun J.Q."/>
        </authorList>
    </citation>
    <scope>NUCLEOTIDE SEQUENCE</scope>
    <source>
        <strain evidence="1">LD5P10</strain>
    </source>
</reference>
<name>A0A9X2AZC1_9CORY</name>
<dbReference type="RefSeq" id="WP_244804112.1">
    <property type="nucleotide sequence ID" value="NZ_JALIEA010000012.1"/>
</dbReference>
<protein>
    <submittedName>
        <fullName evidence="1">Uncharacterized protein</fullName>
    </submittedName>
</protein>
<proteinExistence type="predicted"/>
<gene>
    <name evidence="1" type="ORF">MUN33_06615</name>
</gene>
<organism evidence="1 2">
    <name type="scientific">Corynebacterium kalidii</name>
    <dbReference type="NCBI Taxonomy" id="2931982"/>
    <lineage>
        <taxon>Bacteria</taxon>
        <taxon>Bacillati</taxon>
        <taxon>Actinomycetota</taxon>
        <taxon>Actinomycetes</taxon>
        <taxon>Mycobacteriales</taxon>
        <taxon>Corynebacteriaceae</taxon>
        <taxon>Corynebacterium</taxon>
    </lineage>
</organism>
<evidence type="ECO:0000313" key="1">
    <source>
        <dbReference type="EMBL" id="MCJ7858387.1"/>
    </source>
</evidence>
<comment type="caution">
    <text evidence="1">The sequence shown here is derived from an EMBL/GenBank/DDBJ whole genome shotgun (WGS) entry which is preliminary data.</text>
</comment>